<keyword evidence="1" id="KW-0677">Repeat</keyword>
<feature type="repeat" description="TPR" evidence="3">
    <location>
        <begin position="527"/>
        <end position="560"/>
    </location>
</feature>
<evidence type="ECO:0000313" key="5">
    <source>
        <dbReference type="EMBL" id="PIR92840.1"/>
    </source>
</evidence>
<keyword evidence="4" id="KW-1133">Transmembrane helix</keyword>
<name>A0A2H0V3D5_9BACT</name>
<evidence type="ECO:0000256" key="2">
    <source>
        <dbReference type="ARBA" id="ARBA00022803"/>
    </source>
</evidence>
<dbReference type="EMBL" id="PFAR01000048">
    <property type="protein sequence ID" value="PIR92840.1"/>
    <property type="molecule type" value="Genomic_DNA"/>
</dbReference>
<dbReference type="PANTHER" id="PTHR45586">
    <property type="entry name" value="TPR REPEAT-CONTAINING PROTEIN PA4667"/>
    <property type="match status" value="1"/>
</dbReference>
<organism evidence="5 6">
    <name type="scientific">Candidatus Falkowbacteria bacterium CG10_big_fil_rev_8_21_14_0_10_43_10</name>
    <dbReference type="NCBI Taxonomy" id="1974567"/>
    <lineage>
        <taxon>Bacteria</taxon>
        <taxon>Candidatus Falkowiibacteriota</taxon>
    </lineage>
</organism>
<dbReference type="Proteomes" id="UP000228626">
    <property type="component" value="Unassembled WGS sequence"/>
</dbReference>
<evidence type="ECO:0000256" key="4">
    <source>
        <dbReference type="SAM" id="Phobius"/>
    </source>
</evidence>
<dbReference type="SMART" id="SM00028">
    <property type="entry name" value="TPR"/>
    <property type="match status" value="5"/>
</dbReference>
<dbReference type="PROSITE" id="PS50005">
    <property type="entry name" value="TPR"/>
    <property type="match status" value="3"/>
</dbReference>
<dbReference type="SUPFAM" id="SSF48452">
    <property type="entry name" value="TPR-like"/>
    <property type="match status" value="1"/>
</dbReference>
<dbReference type="AlphaFoldDB" id="A0A2H0V3D5"/>
<accession>A0A2H0V3D5</accession>
<gene>
    <name evidence="5" type="ORF">COT99_04080</name>
</gene>
<feature type="transmembrane region" description="Helical" evidence="4">
    <location>
        <begin position="206"/>
        <end position="233"/>
    </location>
</feature>
<feature type="transmembrane region" description="Helical" evidence="4">
    <location>
        <begin position="23"/>
        <end position="41"/>
    </location>
</feature>
<feature type="repeat" description="TPR" evidence="3">
    <location>
        <begin position="561"/>
        <end position="594"/>
    </location>
</feature>
<evidence type="ECO:0000313" key="6">
    <source>
        <dbReference type="Proteomes" id="UP000228626"/>
    </source>
</evidence>
<keyword evidence="2 3" id="KW-0802">TPR repeat</keyword>
<dbReference type="Gene3D" id="1.25.40.10">
    <property type="entry name" value="Tetratricopeptide repeat domain"/>
    <property type="match status" value="3"/>
</dbReference>
<feature type="transmembrane region" description="Helical" evidence="4">
    <location>
        <begin position="106"/>
        <end position="126"/>
    </location>
</feature>
<evidence type="ECO:0000256" key="1">
    <source>
        <dbReference type="ARBA" id="ARBA00022737"/>
    </source>
</evidence>
<protein>
    <submittedName>
        <fullName evidence="5">Uncharacterized protein</fullName>
    </submittedName>
</protein>
<feature type="transmembrane region" description="Helical" evidence="4">
    <location>
        <begin position="309"/>
        <end position="327"/>
    </location>
</feature>
<feature type="transmembrane region" description="Helical" evidence="4">
    <location>
        <begin position="75"/>
        <end position="94"/>
    </location>
</feature>
<evidence type="ECO:0000256" key="3">
    <source>
        <dbReference type="PROSITE-ProRule" id="PRU00339"/>
    </source>
</evidence>
<comment type="caution">
    <text evidence="5">The sequence shown here is derived from an EMBL/GenBank/DDBJ whole genome shotgun (WGS) entry which is preliminary data.</text>
</comment>
<feature type="transmembrane region" description="Helical" evidence="4">
    <location>
        <begin position="270"/>
        <end position="289"/>
    </location>
</feature>
<dbReference type="InterPro" id="IPR051012">
    <property type="entry name" value="CellSynth/LPSAsmb/PSIAsmb"/>
</dbReference>
<reference evidence="6" key="1">
    <citation type="submission" date="2017-09" db="EMBL/GenBank/DDBJ databases">
        <title>Depth-based differentiation of microbial function through sediment-hosted aquifers and enrichment of novel symbionts in the deep terrestrial subsurface.</title>
        <authorList>
            <person name="Probst A.J."/>
            <person name="Ladd B."/>
            <person name="Jarett J.K."/>
            <person name="Geller-Mcgrath D.E."/>
            <person name="Sieber C.M.K."/>
            <person name="Emerson J.B."/>
            <person name="Anantharaman K."/>
            <person name="Thomas B.C."/>
            <person name="Malmstrom R."/>
            <person name="Stieglmeier M."/>
            <person name="Klingl A."/>
            <person name="Woyke T."/>
            <person name="Ryan C.M."/>
            <person name="Banfield J.F."/>
        </authorList>
    </citation>
    <scope>NUCLEOTIDE SEQUENCE [LARGE SCALE GENOMIC DNA]</scope>
</reference>
<keyword evidence="4" id="KW-0812">Transmembrane</keyword>
<feature type="transmembrane region" description="Helical" evidence="4">
    <location>
        <begin position="53"/>
        <end position="69"/>
    </location>
</feature>
<dbReference type="Pfam" id="PF14559">
    <property type="entry name" value="TPR_19"/>
    <property type="match status" value="1"/>
</dbReference>
<dbReference type="InterPro" id="IPR019734">
    <property type="entry name" value="TPR_rpt"/>
</dbReference>
<feature type="repeat" description="TPR" evidence="3">
    <location>
        <begin position="460"/>
        <end position="493"/>
    </location>
</feature>
<dbReference type="InterPro" id="IPR011990">
    <property type="entry name" value="TPR-like_helical_dom_sf"/>
</dbReference>
<dbReference type="Pfam" id="PF13414">
    <property type="entry name" value="TPR_11"/>
    <property type="match status" value="1"/>
</dbReference>
<dbReference type="PANTHER" id="PTHR45586:SF1">
    <property type="entry name" value="LIPOPOLYSACCHARIDE ASSEMBLY PROTEIN B"/>
    <property type="match status" value="1"/>
</dbReference>
<feature type="transmembrane region" description="Helical" evidence="4">
    <location>
        <begin position="245"/>
        <end position="264"/>
    </location>
</feature>
<keyword evidence="4" id="KW-0472">Membrane</keyword>
<proteinExistence type="predicted"/>
<sequence length="617" mass="68762">MPGGTGVIRSNSFNPVGGSAESLALAAAATLVLVTALYSYNVKGAKKAFLLNIKYYILFGLSFATLLMVNNSLAWIALAIGLGAIFSFALYIIYVNRENKDSSIEIAIAPALTFFIFSILFLFLFAGGQGLNLPRLFFKSGLPQEVVLSASRGKSIVWESFKDNPLFGSGPGTFAYDFSQYRPASFNSSQFWQLRFDKAPMHFLELAATVGLLGVLSYLAFIGIFLFISFVFLRNMFRTSSEESYLAFAFSFAAFTLFIIQALYLTNTALMFFFWLALVMAMANWRLAFSKIFAVREIDLKKHQDLKPLFVSFTIVAAGFCLFFFYVQAKYYIADAAYNDFRLSGNRDRLVAAAKLNPRRLNYRIALAKDYINAVKDDVNLLSVPGGGESLTPEKREKLQLNIQQAIKEGEAAISLAPNSVIAWEALGAIYRDVRLIAAGSIDPAIRYFKKASELEPSNPILLTELGKLYLANNQTNEAAAAFSKATEQKDNYFEAYVGLAKTYDALGQADKALVILEDVIRRQPNPEVVYESGRLYYNQNKIDKAIERFNQAIQMYPEYANAIYSLGLAYQKKGDKINALEQFNQVLKLNPENEGVKAVIEELVGENKAEEAEENE</sequence>
<dbReference type="PROSITE" id="PS50293">
    <property type="entry name" value="TPR_REGION"/>
    <property type="match status" value="2"/>
</dbReference>